<dbReference type="PANTHER" id="PTHR30137">
    <property type="entry name" value="LUCIFERASE-LIKE MONOOXYGENASE"/>
    <property type="match status" value="1"/>
</dbReference>
<accession>A0A7L7Z3M8</accession>
<dbReference type="GO" id="GO:0016705">
    <property type="term" value="F:oxidoreductase activity, acting on paired donors, with incorporation or reduction of molecular oxygen"/>
    <property type="evidence" value="ECO:0007669"/>
    <property type="project" value="InterPro"/>
</dbReference>
<sequence length="344" mass="35311">MPAPGSPLTRLGFLTTGPVDPADPAPGLEEALRLVELGDALGLDTAWLRPDHLGPQISSPVAVLAAASQRTRRIGLGTASIGIRAENPLRLAEDLATVDLLAGGRLRPGLTVGNPGRVAALDRAIHPVTAAHEEPGRDRLLRFRDLLRGGAVPDVGEHDPEDDEPLAATVQPTSPGLADRLGYGAATIRTATWAGAHGFRLLASAVTERGAGDGFGADQRALVDAYRAAHPDPSAAHVTLTLVVVPTDGATAEQVARYRADAAARAERAARADGPRNASSMVRAADLVGPSDELAAALRADPAVQAADELAVVLPGGLRGDDAAQVLTDVARRLGPALGWSPAA</sequence>
<proteinExistence type="predicted"/>
<feature type="domain" description="Luciferase-like" evidence="1">
    <location>
        <begin position="10"/>
        <end position="300"/>
    </location>
</feature>
<dbReference type="RefSeq" id="WP_191148242.1">
    <property type="nucleotide sequence ID" value="NZ_CP061274.1"/>
</dbReference>
<dbReference type="InterPro" id="IPR050766">
    <property type="entry name" value="Bact_Lucif_Oxidored"/>
</dbReference>
<dbReference type="InterPro" id="IPR011251">
    <property type="entry name" value="Luciferase-like_dom"/>
</dbReference>
<dbReference type="SUPFAM" id="SSF51679">
    <property type="entry name" value="Bacterial luciferase-like"/>
    <property type="match status" value="1"/>
</dbReference>
<dbReference type="KEGG" id="czh:H9X71_02900"/>
<dbReference type="EMBL" id="CP061274">
    <property type="protein sequence ID" value="QOD44316.1"/>
    <property type="molecule type" value="Genomic_DNA"/>
</dbReference>
<dbReference type="PANTHER" id="PTHR30137:SF15">
    <property type="entry name" value="BLL6902 PROTEIN"/>
    <property type="match status" value="1"/>
</dbReference>
<evidence type="ECO:0000313" key="3">
    <source>
        <dbReference type="Proteomes" id="UP000516660"/>
    </source>
</evidence>
<dbReference type="InterPro" id="IPR036661">
    <property type="entry name" value="Luciferase-like_sf"/>
</dbReference>
<dbReference type="Pfam" id="PF00296">
    <property type="entry name" value="Bac_luciferase"/>
    <property type="match status" value="1"/>
</dbReference>
<dbReference type="GO" id="GO:0005829">
    <property type="term" value="C:cytosol"/>
    <property type="evidence" value="ECO:0007669"/>
    <property type="project" value="TreeGrafter"/>
</dbReference>
<organism evidence="2 3">
    <name type="scientific">Clavibacter zhangzhiyongii</name>
    <dbReference type="NCBI Taxonomy" id="2768071"/>
    <lineage>
        <taxon>Bacteria</taxon>
        <taxon>Bacillati</taxon>
        <taxon>Actinomycetota</taxon>
        <taxon>Actinomycetes</taxon>
        <taxon>Micrococcales</taxon>
        <taxon>Microbacteriaceae</taxon>
        <taxon>Clavibacter</taxon>
    </lineage>
</organism>
<protein>
    <submittedName>
        <fullName evidence="2">LLM class flavin-dependent oxidoreductase</fullName>
    </submittedName>
</protein>
<dbReference type="Proteomes" id="UP000516660">
    <property type="component" value="Chromosome"/>
</dbReference>
<reference evidence="2 3" key="1">
    <citation type="submission" date="2020-08" db="EMBL/GenBank/DDBJ databases">
        <title>Description of Clavibacter zhangzhiyonge sp. nov., a phytopathogenic actinobacterium isolated from barley seeds, causing leaf brown spot and decline.</title>
        <authorList>
            <person name="Tian Q."/>
            <person name="Chuan J."/>
            <person name="Zhao W."/>
            <person name="Li X."/>
        </authorList>
    </citation>
    <scope>NUCLEOTIDE SEQUENCE [LARGE SCALE GENOMIC DNA]</scope>
    <source>
        <strain evidence="2 3">DM1</strain>
    </source>
</reference>
<name>A0A7L7Z3M8_9MICO</name>
<dbReference type="Gene3D" id="3.20.20.30">
    <property type="entry name" value="Luciferase-like domain"/>
    <property type="match status" value="1"/>
</dbReference>
<gene>
    <name evidence="2" type="ORF">H9X71_02900</name>
</gene>
<keyword evidence="3" id="KW-1185">Reference proteome</keyword>
<evidence type="ECO:0000313" key="2">
    <source>
        <dbReference type="EMBL" id="QOD44316.1"/>
    </source>
</evidence>
<dbReference type="AlphaFoldDB" id="A0A7L7Z3M8"/>
<evidence type="ECO:0000259" key="1">
    <source>
        <dbReference type="Pfam" id="PF00296"/>
    </source>
</evidence>